<dbReference type="Pfam" id="PF00225">
    <property type="entry name" value="Kinesin"/>
    <property type="match status" value="1"/>
</dbReference>
<dbReference type="GO" id="GO:0005524">
    <property type="term" value="F:ATP binding"/>
    <property type="evidence" value="ECO:0007669"/>
    <property type="project" value="UniProtKB-UniRule"/>
</dbReference>
<dbReference type="InterPro" id="IPR027640">
    <property type="entry name" value="Kinesin-like_fam"/>
</dbReference>
<dbReference type="PANTHER" id="PTHR47968">
    <property type="entry name" value="CENTROMERE PROTEIN E"/>
    <property type="match status" value="1"/>
</dbReference>
<dbReference type="SUPFAM" id="SSF52540">
    <property type="entry name" value="P-loop containing nucleoside triphosphate hydrolases"/>
    <property type="match status" value="1"/>
</dbReference>
<evidence type="ECO:0000256" key="5">
    <source>
        <dbReference type="PROSITE-ProRule" id="PRU00283"/>
    </source>
</evidence>
<dbReference type="EMBL" id="JADGJW010000032">
    <property type="protein sequence ID" value="KAJ3226641.1"/>
    <property type="molecule type" value="Genomic_DNA"/>
</dbReference>
<keyword evidence="4 5" id="KW-0505">Motor protein</keyword>
<feature type="binding site" evidence="5">
    <location>
        <begin position="97"/>
        <end position="104"/>
    </location>
    <ligand>
        <name>ATP</name>
        <dbReference type="ChEBI" id="CHEBI:30616"/>
    </ligand>
</feature>
<feature type="coiled-coil region" evidence="7">
    <location>
        <begin position="350"/>
        <end position="384"/>
    </location>
</feature>
<dbReference type="InterPro" id="IPR001752">
    <property type="entry name" value="Kinesin_motor_dom"/>
</dbReference>
<sequence length="478" mass="54746">MLRAKTISRQRVKSSTSYLKNQVLVTIRIKNEVDSENLIWNVSEQNTIYLNNHSTNIFKFDNIVTSSANYLVYTRNFQKIIASSIIDGLNGIIMAYGQTNSGKTYTMSGKESKVKSEKGLIQYSIEDIFSIIEEQKQKEYRLKISYVEIYNETIKDLLNPLNPVEIKILIDKETNGTYMAPIKHEFCLTQYQVLDLIKKGEANRQLKQTDGNFRSSRSHTILQITVDAKDLRNSFVTHSRIVFCDLAGSEKLDSNIFRRKEGSFINKSLLALGNCISKLSDPKEKDNHIPYRDSKLTRILQNSLSGNSLVGVICTISARERNKEESLSTLKFAQRIKNIPINATKGRERNVDQKELIKIYKDEIKELKEKLVETDLKLAEEKSKTESLKKQKALINDGTKDVQDTQIFDNNLFKLELIKCRLSLVKNIKNLENLYLSARDNEVVGSIITDHTGSLDSVPSIISKITVFSFNWYHIFSK</sequence>
<keyword evidence="1 5" id="KW-0547">Nucleotide-binding</keyword>
<keyword evidence="10" id="KW-1185">Reference proteome</keyword>
<accession>A0AAD5U6U4</accession>
<dbReference type="Proteomes" id="UP001211065">
    <property type="component" value="Unassembled WGS sequence"/>
</dbReference>
<dbReference type="Gene3D" id="3.40.850.10">
    <property type="entry name" value="Kinesin motor domain"/>
    <property type="match status" value="1"/>
</dbReference>
<keyword evidence="2 5" id="KW-0067">ATP-binding</keyword>
<dbReference type="InterPro" id="IPR027417">
    <property type="entry name" value="P-loop_NTPase"/>
</dbReference>
<name>A0AAD5U6U4_9FUNG</name>
<dbReference type="InterPro" id="IPR019821">
    <property type="entry name" value="Kinesin_motor_CS"/>
</dbReference>
<evidence type="ECO:0000313" key="10">
    <source>
        <dbReference type="Proteomes" id="UP001211065"/>
    </source>
</evidence>
<evidence type="ECO:0000256" key="6">
    <source>
        <dbReference type="RuleBase" id="RU000394"/>
    </source>
</evidence>
<feature type="domain" description="Kinesin motor" evidence="8">
    <location>
        <begin position="20"/>
        <end position="339"/>
    </location>
</feature>
<dbReference type="PROSITE" id="PS50067">
    <property type="entry name" value="KINESIN_MOTOR_2"/>
    <property type="match status" value="1"/>
</dbReference>
<evidence type="ECO:0000256" key="4">
    <source>
        <dbReference type="ARBA" id="ARBA00023175"/>
    </source>
</evidence>
<gene>
    <name evidence="9" type="ORF">HK099_004522</name>
</gene>
<dbReference type="GO" id="GO:0008017">
    <property type="term" value="F:microtubule binding"/>
    <property type="evidence" value="ECO:0007669"/>
    <property type="project" value="InterPro"/>
</dbReference>
<evidence type="ECO:0000256" key="3">
    <source>
        <dbReference type="ARBA" id="ARBA00023054"/>
    </source>
</evidence>
<dbReference type="GO" id="GO:0003777">
    <property type="term" value="F:microtubule motor activity"/>
    <property type="evidence" value="ECO:0007669"/>
    <property type="project" value="InterPro"/>
</dbReference>
<evidence type="ECO:0000313" key="9">
    <source>
        <dbReference type="EMBL" id="KAJ3226641.1"/>
    </source>
</evidence>
<dbReference type="PANTHER" id="PTHR47968:SF75">
    <property type="entry name" value="CENTROMERE-ASSOCIATED PROTEIN E"/>
    <property type="match status" value="1"/>
</dbReference>
<dbReference type="PRINTS" id="PR00380">
    <property type="entry name" value="KINESINHEAVY"/>
</dbReference>
<dbReference type="AlphaFoldDB" id="A0AAD5U6U4"/>
<protein>
    <recommendedName>
        <fullName evidence="6">Kinesin-like protein</fullName>
    </recommendedName>
</protein>
<keyword evidence="6" id="KW-0493">Microtubule</keyword>
<evidence type="ECO:0000256" key="7">
    <source>
        <dbReference type="SAM" id="Coils"/>
    </source>
</evidence>
<proteinExistence type="inferred from homology"/>
<comment type="similarity">
    <text evidence="5 6">Belongs to the TRAFAC class myosin-kinesin ATPase superfamily. Kinesin family.</text>
</comment>
<dbReference type="InterPro" id="IPR036961">
    <property type="entry name" value="Kinesin_motor_dom_sf"/>
</dbReference>
<reference evidence="9" key="1">
    <citation type="submission" date="2020-05" db="EMBL/GenBank/DDBJ databases">
        <title>Phylogenomic resolution of chytrid fungi.</title>
        <authorList>
            <person name="Stajich J.E."/>
            <person name="Amses K."/>
            <person name="Simmons R."/>
            <person name="Seto K."/>
            <person name="Myers J."/>
            <person name="Bonds A."/>
            <person name="Quandt C.A."/>
            <person name="Barry K."/>
            <person name="Liu P."/>
            <person name="Grigoriev I."/>
            <person name="Longcore J.E."/>
            <person name="James T.Y."/>
        </authorList>
    </citation>
    <scope>NUCLEOTIDE SEQUENCE</scope>
    <source>
        <strain evidence="9">JEL0476</strain>
    </source>
</reference>
<organism evidence="9 10">
    <name type="scientific">Clydaea vesicula</name>
    <dbReference type="NCBI Taxonomy" id="447962"/>
    <lineage>
        <taxon>Eukaryota</taxon>
        <taxon>Fungi</taxon>
        <taxon>Fungi incertae sedis</taxon>
        <taxon>Chytridiomycota</taxon>
        <taxon>Chytridiomycota incertae sedis</taxon>
        <taxon>Chytridiomycetes</taxon>
        <taxon>Lobulomycetales</taxon>
        <taxon>Lobulomycetaceae</taxon>
        <taxon>Clydaea</taxon>
    </lineage>
</organism>
<keyword evidence="3 7" id="KW-0175">Coiled coil</keyword>
<dbReference type="GO" id="GO:0007018">
    <property type="term" value="P:microtubule-based movement"/>
    <property type="evidence" value="ECO:0007669"/>
    <property type="project" value="InterPro"/>
</dbReference>
<dbReference type="SMART" id="SM00129">
    <property type="entry name" value="KISc"/>
    <property type="match status" value="1"/>
</dbReference>
<evidence type="ECO:0000256" key="1">
    <source>
        <dbReference type="ARBA" id="ARBA00022741"/>
    </source>
</evidence>
<evidence type="ECO:0000259" key="8">
    <source>
        <dbReference type="PROSITE" id="PS50067"/>
    </source>
</evidence>
<evidence type="ECO:0000256" key="2">
    <source>
        <dbReference type="ARBA" id="ARBA00022840"/>
    </source>
</evidence>
<comment type="caution">
    <text evidence="9">The sequence shown here is derived from an EMBL/GenBank/DDBJ whole genome shotgun (WGS) entry which is preliminary data.</text>
</comment>
<dbReference type="PROSITE" id="PS00411">
    <property type="entry name" value="KINESIN_MOTOR_1"/>
    <property type="match status" value="1"/>
</dbReference>
<dbReference type="GO" id="GO:0005874">
    <property type="term" value="C:microtubule"/>
    <property type="evidence" value="ECO:0007669"/>
    <property type="project" value="UniProtKB-KW"/>
</dbReference>